<name>A0A8J3ZUL2_9ACTN</name>
<evidence type="ECO:0000259" key="2">
    <source>
        <dbReference type="Pfam" id="PF10400"/>
    </source>
</evidence>
<accession>A0A8J3ZUL2</accession>
<feature type="domain" description="Transcription regulator PadR C-terminal" evidence="2">
    <location>
        <begin position="99"/>
        <end position="178"/>
    </location>
</feature>
<dbReference type="Pfam" id="PF03551">
    <property type="entry name" value="PadR"/>
    <property type="match status" value="1"/>
</dbReference>
<organism evidence="3 4">
    <name type="scientific">Virgisporangium ochraceum</name>
    <dbReference type="NCBI Taxonomy" id="65505"/>
    <lineage>
        <taxon>Bacteria</taxon>
        <taxon>Bacillati</taxon>
        <taxon>Actinomycetota</taxon>
        <taxon>Actinomycetes</taxon>
        <taxon>Micromonosporales</taxon>
        <taxon>Micromonosporaceae</taxon>
        <taxon>Virgisporangium</taxon>
    </lineage>
</organism>
<dbReference type="PANTHER" id="PTHR43252">
    <property type="entry name" value="TRANSCRIPTIONAL REGULATOR YQJI"/>
    <property type="match status" value="1"/>
</dbReference>
<evidence type="ECO:0000313" key="4">
    <source>
        <dbReference type="Proteomes" id="UP000635606"/>
    </source>
</evidence>
<gene>
    <name evidence="3" type="ORF">Voc01_027070</name>
</gene>
<dbReference type="InterPro" id="IPR018309">
    <property type="entry name" value="Tscrpt_reg_PadR_C"/>
</dbReference>
<protein>
    <recommendedName>
        <fullName evidence="5">Transcriptional regulator, PadR-like family</fullName>
    </recommendedName>
</protein>
<feature type="domain" description="Transcription regulator PadR N-terminal" evidence="1">
    <location>
        <begin position="12"/>
        <end position="85"/>
    </location>
</feature>
<dbReference type="PANTHER" id="PTHR43252:SF2">
    <property type="entry name" value="TRANSCRIPTION REGULATOR, PADR-LIKE FAMILY"/>
    <property type="match status" value="1"/>
</dbReference>
<dbReference type="AlphaFoldDB" id="A0A8J3ZUL2"/>
<dbReference type="InterPro" id="IPR036388">
    <property type="entry name" value="WH-like_DNA-bd_sf"/>
</dbReference>
<dbReference type="Pfam" id="PF10400">
    <property type="entry name" value="Vir_act_alpha_C"/>
    <property type="match status" value="1"/>
</dbReference>
<evidence type="ECO:0008006" key="5">
    <source>
        <dbReference type="Google" id="ProtNLM"/>
    </source>
</evidence>
<dbReference type="EMBL" id="BOPH01000031">
    <property type="protein sequence ID" value="GIJ67790.1"/>
    <property type="molecule type" value="Genomic_DNA"/>
</dbReference>
<comment type="caution">
    <text evidence="3">The sequence shown here is derived from an EMBL/GenBank/DDBJ whole genome shotgun (WGS) entry which is preliminary data.</text>
</comment>
<dbReference type="SUPFAM" id="SSF46785">
    <property type="entry name" value="Winged helix' DNA-binding domain"/>
    <property type="match status" value="1"/>
</dbReference>
<dbReference type="InterPro" id="IPR005149">
    <property type="entry name" value="Tscrpt_reg_PadR_N"/>
</dbReference>
<proteinExistence type="predicted"/>
<dbReference type="RefSeq" id="WP_203927727.1">
    <property type="nucleotide sequence ID" value="NZ_BOPH01000031.1"/>
</dbReference>
<evidence type="ECO:0000259" key="1">
    <source>
        <dbReference type="Pfam" id="PF03551"/>
    </source>
</evidence>
<evidence type="ECO:0000313" key="3">
    <source>
        <dbReference type="EMBL" id="GIJ67790.1"/>
    </source>
</evidence>
<keyword evidence="4" id="KW-1185">Reference proteome</keyword>
<reference evidence="3" key="1">
    <citation type="submission" date="2021-01" db="EMBL/GenBank/DDBJ databases">
        <title>Whole genome shotgun sequence of Virgisporangium ochraceum NBRC 16418.</title>
        <authorList>
            <person name="Komaki H."/>
            <person name="Tamura T."/>
        </authorList>
    </citation>
    <scope>NUCLEOTIDE SEQUENCE</scope>
    <source>
        <strain evidence="3">NBRC 16418</strain>
    </source>
</reference>
<sequence length="205" mass="22758">MTVALTTTSHAILGLLAIQPWSSYELTKQMSRSLHHFWPRAESKLYEEPKKLVAQGLATASTRTVGRRTSTVYEITPAGRAALREWVGVPGAGPALEFELLLKVFFSENGSRADLLANLKAAAEWAAERQRQNIEVAREYADGDGPFPERVAQATLVVACLTSYWDAIATWAEWARQTVEAWPEDVSRAEPPWDLIRSLAARPLP</sequence>
<dbReference type="Proteomes" id="UP000635606">
    <property type="component" value="Unassembled WGS sequence"/>
</dbReference>
<dbReference type="Gene3D" id="1.10.10.10">
    <property type="entry name" value="Winged helix-like DNA-binding domain superfamily/Winged helix DNA-binding domain"/>
    <property type="match status" value="1"/>
</dbReference>
<dbReference type="InterPro" id="IPR036390">
    <property type="entry name" value="WH_DNA-bd_sf"/>
</dbReference>